<feature type="chain" id="PRO_5025509420" evidence="1">
    <location>
        <begin position="23"/>
        <end position="315"/>
    </location>
</feature>
<sequence>MGLCGAACSLLLLLAAVPLVTGSDAEGPLLPVTFEPLAEPAALADSELVAPPAALDRCRCQQACAARPACLSAGHCPGPPAVCRLYGRRGNTSTWEWPAADCVLLLRTQAARLTDHCAADADCDRLAPGAVCLSAVCGCAPPLLAEGEQCVAAPPPPSAVTVPCDPLNGTAQCPPGTLAVGLVTKKPEQGSPIAPLLQLVCLPVQLQANASGERNLTNQAKDTKTYEFVDEQAVVRSISIEEGCLGAPLVVTALAAAQPLGPPRTVTLTANKPLPQLISCHSAVGEVMTGVRWIDGRDDKIELTCRQLPPTPSDG</sequence>
<dbReference type="EMBL" id="VIIS01001392">
    <property type="protein sequence ID" value="KAF0299125.1"/>
    <property type="molecule type" value="Genomic_DNA"/>
</dbReference>
<evidence type="ECO:0000313" key="2">
    <source>
        <dbReference type="EMBL" id="KAF0299125.1"/>
    </source>
</evidence>
<name>A0A6A4VY68_AMPAM</name>
<protein>
    <submittedName>
        <fullName evidence="2">Uncharacterized protein</fullName>
    </submittedName>
</protein>
<keyword evidence="1" id="KW-0732">Signal</keyword>
<comment type="caution">
    <text evidence="2">The sequence shown here is derived from an EMBL/GenBank/DDBJ whole genome shotgun (WGS) entry which is preliminary data.</text>
</comment>
<feature type="signal peptide" evidence="1">
    <location>
        <begin position="1"/>
        <end position="22"/>
    </location>
</feature>
<proteinExistence type="predicted"/>
<evidence type="ECO:0000313" key="3">
    <source>
        <dbReference type="Proteomes" id="UP000440578"/>
    </source>
</evidence>
<gene>
    <name evidence="2" type="ORF">FJT64_003582</name>
</gene>
<evidence type="ECO:0000256" key="1">
    <source>
        <dbReference type="SAM" id="SignalP"/>
    </source>
</evidence>
<organism evidence="2 3">
    <name type="scientific">Amphibalanus amphitrite</name>
    <name type="common">Striped barnacle</name>
    <name type="synonym">Balanus amphitrite</name>
    <dbReference type="NCBI Taxonomy" id="1232801"/>
    <lineage>
        <taxon>Eukaryota</taxon>
        <taxon>Metazoa</taxon>
        <taxon>Ecdysozoa</taxon>
        <taxon>Arthropoda</taxon>
        <taxon>Crustacea</taxon>
        <taxon>Multicrustacea</taxon>
        <taxon>Cirripedia</taxon>
        <taxon>Thoracica</taxon>
        <taxon>Thoracicalcarea</taxon>
        <taxon>Balanomorpha</taxon>
        <taxon>Balanoidea</taxon>
        <taxon>Balanidae</taxon>
        <taxon>Amphibalaninae</taxon>
        <taxon>Amphibalanus</taxon>
    </lineage>
</organism>
<dbReference type="AlphaFoldDB" id="A0A6A4VY68"/>
<reference evidence="2 3" key="1">
    <citation type="submission" date="2019-07" db="EMBL/GenBank/DDBJ databases">
        <title>Draft genome assembly of a fouling barnacle, Amphibalanus amphitrite (Darwin, 1854): The first reference genome for Thecostraca.</title>
        <authorList>
            <person name="Kim W."/>
        </authorList>
    </citation>
    <scope>NUCLEOTIDE SEQUENCE [LARGE SCALE GENOMIC DNA]</scope>
    <source>
        <strain evidence="2">SNU_AA5</strain>
        <tissue evidence="2">Soma without cirri and trophi</tissue>
    </source>
</reference>
<accession>A0A6A4VY68</accession>
<dbReference type="Proteomes" id="UP000440578">
    <property type="component" value="Unassembled WGS sequence"/>
</dbReference>
<keyword evidence="3" id="KW-1185">Reference proteome</keyword>